<dbReference type="SMART" id="SM00829">
    <property type="entry name" value="PKS_ER"/>
    <property type="match status" value="1"/>
</dbReference>
<dbReference type="Pfam" id="PF08240">
    <property type="entry name" value="ADH_N"/>
    <property type="match status" value="1"/>
</dbReference>
<dbReference type="Pfam" id="PF13602">
    <property type="entry name" value="ADH_zinc_N_2"/>
    <property type="match status" value="1"/>
</dbReference>
<dbReference type="PANTHER" id="PTHR11695:SF294">
    <property type="entry name" value="RETICULON-4-INTERACTING PROTEIN 1, MITOCHONDRIAL"/>
    <property type="match status" value="1"/>
</dbReference>
<dbReference type="GO" id="GO:0016491">
    <property type="term" value="F:oxidoreductase activity"/>
    <property type="evidence" value="ECO:0007669"/>
    <property type="project" value="InterPro"/>
</dbReference>
<dbReference type="SUPFAM" id="SSF50129">
    <property type="entry name" value="GroES-like"/>
    <property type="match status" value="1"/>
</dbReference>
<dbReference type="Gene3D" id="3.90.180.10">
    <property type="entry name" value="Medium-chain alcohol dehydrogenases, catalytic domain"/>
    <property type="match status" value="1"/>
</dbReference>
<keyword evidence="3" id="KW-1185">Reference proteome</keyword>
<dbReference type="InterPro" id="IPR020843">
    <property type="entry name" value="ER"/>
</dbReference>
<sequence>MAVPPTQSLPSVMRAWQYLSTHGGLEKNLVLNQSAALPPHDDNALGKDKVLVQVLAASLNPVDYKLVELPLVGRLAVKTPACPGLDFAGRVVKSAAGTATSEFPVGQLVFGRLAQPTSFGTLEDYTVVQTGQMAKIPEGVSVQDAACVGTAGLTAYECIVPNVKGGDKIFINGGSGGTGVWGIQIAKALGCHVATTCSGKNVQFCKDLGADEVIDYQSQNVVEAVKKGVSESGRKFDLVVDNVGTLPALYWNCHHFTNVRGKYVQVGIEGSLHTIVDLVMRFLWPGFLGGGKRKLQMLTVKGSRKDLEGIGEWMSQKKIRAVTDQVVRMEDAPKAFERLKTHRARGKVVVTVSSKSKTKQAGSSRFVAVHLDKAPYDTQPPGSYFHGSHKKHPSALSESHAIPPGGLRLADGGNPLRPRVHGEVGSDMHDGFLDCRKVGSVGRQVCHESCMLKKDFNQRTQGIRTPMHGAESYEQRRKQMLEREVGDYGRWSS</sequence>
<accession>A0AAV9PRP0</accession>
<evidence type="ECO:0000259" key="1">
    <source>
        <dbReference type="SMART" id="SM00829"/>
    </source>
</evidence>
<feature type="domain" description="Enoyl reductase (ER)" evidence="1">
    <location>
        <begin position="24"/>
        <end position="350"/>
    </location>
</feature>
<dbReference type="Gene3D" id="3.40.50.720">
    <property type="entry name" value="NAD(P)-binding Rossmann-like Domain"/>
    <property type="match status" value="1"/>
</dbReference>
<dbReference type="SUPFAM" id="SSF51735">
    <property type="entry name" value="NAD(P)-binding Rossmann-fold domains"/>
    <property type="match status" value="1"/>
</dbReference>
<name>A0AAV9PRP0_9PEZI</name>
<dbReference type="AlphaFoldDB" id="A0AAV9PRP0"/>
<dbReference type="InterPro" id="IPR036291">
    <property type="entry name" value="NAD(P)-bd_dom_sf"/>
</dbReference>
<dbReference type="InterPro" id="IPR050700">
    <property type="entry name" value="YIM1/Zinc_Alcohol_DH_Fams"/>
</dbReference>
<dbReference type="EMBL" id="JAXLQG010000026">
    <property type="protein sequence ID" value="KAK5528377.1"/>
    <property type="molecule type" value="Genomic_DNA"/>
</dbReference>
<dbReference type="GO" id="GO:0005739">
    <property type="term" value="C:mitochondrion"/>
    <property type="evidence" value="ECO:0007669"/>
    <property type="project" value="TreeGrafter"/>
</dbReference>
<comment type="caution">
    <text evidence="2">The sequence shown here is derived from an EMBL/GenBank/DDBJ whole genome shotgun (WGS) entry which is preliminary data.</text>
</comment>
<proteinExistence type="predicted"/>
<organism evidence="2 3">
    <name type="scientific">Vermiconidia calcicola</name>
    <dbReference type="NCBI Taxonomy" id="1690605"/>
    <lineage>
        <taxon>Eukaryota</taxon>
        <taxon>Fungi</taxon>
        <taxon>Dikarya</taxon>
        <taxon>Ascomycota</taxon>
        <taxon>Pezizomycotina</taxon>
        <taxon>Dothideomycetes</taxon>
        <taxon>Dothideomycetidae</taxon>
        <taxon>Mycosphaerellales</taxon>
        <taxon>Extremaceae</taxon>
        <taxon>Vermiconidia</taxon>
    </lineage>
</organism>
<dbReference type="PANTHER" id="PTHR11695">
    <property type="entry name" value="ALCOHOL DEHYDROGENASE RELATED"/>
    <property type="match status" value="1"/>
</dbReference>
<evidence type="ECO:0000313" key="3">
    <source>
        <dbReference type="Proteomes" id="UP001345827"/>
    </source>
</evidence>
<dbReference type="CDD" id="cd08267">
    <property type="entry name" value="MDR1"/>
    <property type="match status" value="1"/>
</dbReference>
<dbReference type="InterPro" id="IPR011032">
    <property type="entry name" value="GroES-like_sf"/>
</dbReference>
<dbReference type="InterPro" id="IPR013154">
    <property type="entry name" value="ADH-like_N"/>
</dbReference>
<protein>
    <recommendedName>
        <fullName evidence="1">Enoyl reductase (ER) domain-containing protein</fullName>
    </recommendedName>
</protein>
<reference evidence="2 3" key="1">
    <citation type="submission" date="2023-06" db="EMBL/GenBank/DDBJ databases">
        <title>Black Yeasts Isolated from many extreme environments.</title>
        <authorList>
            <person name="Coleine C."/>
            <person name="Stajich J.E."/>
            <person name="Selbmann L."/>
        </authorList>
    </citation>
    <scope>NUCLEOTIDE SEQUENCE [LARGE SCALE GENOMIC DNA]</scope>
    <source>
        <strain evidence="2 3">CCFEE 5887</strain>
    </source>
</reference>
<dbReference type="Proteomes" id="UP001345827">
    <property type="component" value="Unassembled WGS sequence"/>
</dbReference>
<evidence type="ECO:0000313" key="2">
    <source>
        <dbReference type="EMBL" id="KAK5528377.1"/>
    </source>
</evidence>
<gene>
    <name evidence="2" type="ORF">LTR25_010376</name>
</gene>